<evidence type="ECO:0000313" key="1">
    <source>
        <dbReference type="EMBL" id="KAI5656648.1"/>
    </source>
</evidence>
<dbReference type="Proteomes" id="UP001060085">
    <property type="component" value="Linkage Group LG06"/>
</dbReference>
<name>A0ACC0AB45_CATRO</name>
<keyword evidence="2" id="KW-1185">Reference proteome</keyword>
<accession>A0ACC0AB45</accession>
<protein>
    <submittedName>
        <fullName evidence="1">Uncharacterized protein</fullName>
    </submittedName>
</protein>
<comment type="caution">
    <text evidence="1">The sequence shown here is derived from an EMBL/GenBank/DDBJ whole genome shotgun (WGS) entry which is preliminary data.</text>
</comment>
<gene>
    <name evidence="1" type="ORF">M9H77_25441</name>
</gene>
<evidence type="ECO:0000313" key="2">
    <source>
        <dbReference type="Proteomes" id="UP001060085"/>
    </source>
</evidence>
<reference evidence="2" key="1">
    <citation type="journal article" date="2023" name="Nat. Plants">
        <title>Single-cell RNA sequencing provides a high-resolution roadmap for understanding the multicellular compartmentation of specialized metabolism.</title>
        <authorList>
            <person name="Sun S."/>
            <person name="Shen X."/>
            <person name="Li Y."/>
            <person name="Li Y."/>
            <person name="Wang S."/>
            <person name="Li R."/>
            <person name="Zhang H."/>
            <person name="Shen G."/>
            <person name="Guo B."/>
            <person name="Wei J."/>
            <person name="Xu J."/>
            <person name="St-Pierre B."/>
            <person name="Chen S."/>
            <person name="Sun C."/>
        </authorList>
    </citation>
    <scope>NUCLEOTIDE SEQUENCE [LARGE SCALE GENOMIC DNA]</scope>
</reference>
<dbReference type="EMBL" id="CM044706">
    <property type="protein sequence ID" value="KAI5656648.1"/>
    <property type="molecule type" value="Genomic_DNA"/>
</dbReference>
<organism evidence="1 2">
    <name type="scientific">Catharanthus roseus</name>
    <name type="common">Madagascar periwinkle</name>
    <name type="synonym">Vinca rosea</name>
    <dbReference type="NCBI Taxonomy" id="4058"/>
    <lineage>
        <taxon>Eukaryota</taxon>
        <taxon>Viridiplantae</taxon>
        <taxon>Streptophyta</taxon>
        <taxon>Embryophyta</taxon>
        <taxon>Tracheophyta</taxon>
        <taxon>Spermatophyta</taxon>
        <taxon>Magnoliopsida</taxon>
        <taxon>eudicotyledons</taxon>
        <taxon>Gunneridae</taxon>
        <taxon>Pentapetalae</taxon>
        <taxon>asterids</taxon>
        <taxon>lamiids</taxon>
        <taxon>Gentianales</taxon>
        <taxon>Apocynaceae</taxon>
        <taxon>Rauvolfioideae</taxon>
        <taxon>Vinceae</taxon>
        <taxon>Catharanthinae</taxon>
        <taxon>Catharanthus</taxon>
    </lineage>
</organism>
<sequence length="399" mass="44901">MEEVPAHMHPGPIVPDVLMRQHEQRSELIWSGDHKTCFTDLPCRRFGRNLFQCYSTVPRRLLCAAALGCTTDKGSLTHSIGLGGVAYPCIAASADDGCSGRPSCSTWCYMFVWLPYHDHGLVPSDLWRAEVPLIYYEIMEYHYPGRLRGNDHTYWATQHASHVEVWYQWQLHGRDGLALAVEVLSYPNDEYIRWYRGITRVYIGNPANRDTRSIGYEPTRVDRRMMTFPVQLSRCRPQEPVPDRNARGVKRGTRRQPGRRARGGRPLVSPFPSRHGHADPGNVKVERGEGSRGGRPPVDPFDSLNLDIPSFSLGLTSPFQSLLGGSGTLRSPYHTSLGFSSFRVPPSGTVVSSTPHQPISHACSSVEEEWADDMNDVHHLGFGHRVGKKMTRFTPSDWP</sequence>
<proteinExistence type="predicted"/>